<dbReference type="OrthoDB" id="800014at2"/>
<reference evidence="1 2" key="1">
    <citation type="submission" date="2018-06" db="EMBL/GenBank/DDBJ databases">
        <title>Pedobacter endophyticus sp. nov., an endophytic bacterium isolated from a leaf of Triticum aestivum.</title>
        <authorList>
            <person name="Zhang L."/>
        </authorList>
    </citation>
    <scope>NUCLEOTIDE SEQUENCE [LARGE SCALE GENOMIC DNA]</scope>
    <source>
        <strain evidence="1 2">CM134L-2</strain>
    </source>
</reference>
<proteinExistence type="predicted"/>
<comment type="caution">
    <text evidence="1">The sequence shown here is derived from an EMBL/GenBank/DDBJ whole genome shotgun (WGS) entry which is preliminary data.</text>
</comment>
<gene>
    <name evidence="1" type="ORF">DPV69_00975</name>
</gene>
<organism evidence="1 2">
    <name type="scientific">Pedobacter chitinilyticus</name>
    <dbReference type="NCBI Taxonomy" id="2233776"/>
    <lineage>
        <taxon>Bacteria</taxon>
        <taxon>Pseudomonadati</taxon>
        <taxon>Bacteroidota</taxon>
        <taxon>Sphingobacteriia</taxon>
        <taxon>Sphingobacteriales</taxon>
        <taxon>Sphingobacteriaceae</taxon>
        <taxon>Pedobacter</taxon>
    </lineage>
</organism>
<keyword evidence="2" id="KW-1185">Reference proteome</keyword>
<evidence type="ECO:0000313" key="2">
    <source>
        <dbReference type="Proteomes" id="UP000284120"/>
    </source>
</evidence>
<accession>A0A3S3PV26</accession>
<dbReference type="RefSeq" id="WP_113645449.1">
    <property type="nucleotide sequence ID" value="NZ_QMHN01000001.1"/>
</dbReference>
<dbReference type="EMBL" id="SAYW01000001">
    <property type="protein sequence ID" value="RWU09951.1"/>
    <property type="molecule type" value="Genomic_DNA"/>
</dbReference>
<protein>
    <submittedName>
        <fullName evidence="1">Uncharacterized protein</fullName>
    </submittedName>
</protein>
<dbReference type="AlphaFoldDB" id="A0A3S3PV26"/>
<evidence type="ECO:0000313" key="1">
    <source>
        <dbReference type="EMBL" id="RWU09951.1"/>
    </source>
</evidence>
<sequence>MISKEKIHIYHKFKGDIDSWARMGSKKEQTVMTDGDWYLIDSLLQDIQMVKNGFSSNEFSIHLENRLVENCENEEVIDQIKNMNSCS</sequence>
<name>A0A3S3PV26_9SPHI</name>
<dbReference type="Proteomes" id="UP000284120">
    <property type="component" value="Unassembled WGS sequence"/>
</dbReference>